<proteinExistence type="predicted"/>
<protein>
    <submittedName>
        <fullName evidence="3">Histidine kinase</fullName>
    </submittedName>
    <submittedName>
        <fullName evidence="2">Hpt domain-containing protein</fullName>
    </submittedName>
</protein>
<organism evidence="3 4">
    <name type="scientific">Gordonibacter urolithinfaciens</name>
    <dbReference type="NCBI Taxonomy" id="1335613"/>
    <lineage>
        <taxon>Bacteria</taxon>
        <taxon>Bacillati</taxon>
        <taxon>Actinomycetota</taxon>
        <taxon>Coriobacteriia</taxon>
        <taxon>Eggerthellales</taxon>
        <taxon>Eggerthellaceae</taxon>
        <taxon>Gordonibacter</taxon>
    </lineage>
</organism>
<keyword evidence="3" id="KW-0418">Kinase</keyword>
<dbReference type="Proteomes" id="UP000285258">
    <property type="component" value="Unassembled WGS sequence"/>
</dbReference>
<evidence type="ECO:0000313" key="2">
    <source>
        <dbReference type="EMBL" id="MSA95792.1"/>
    </source>
</evidence>
<dbReference type="EMBL" id="QIBW01000018">
    <property type="protein sequence ID" value="ROT88373.1"/>
    <property type="molecule type" value="Genomic_DNA"/>
</dbReference>
<dbReference type="InterPro" id="IPR036641">
    <property type="entry name" value="HPT_dom_sf"/>
</dbReference>
<evidence type="ECO:0000313" key="4">
    <source>
        <dbReference type="Proteomes" id="UP000285258"/>
    </source>
</evidence>
<dbReference type="Proteomes" id="UP000462865">
    <property type="component" value="Unassembled WGS sequence"/>
</dbReference>
<dbReference type="RefSeq" id="WP_123649923.1">
    <property type="nucleotide sequence ID" value="NZ_CP168029.1"/>
</dbReference>
<accession>A0A423UHN4</accession>
<reference evidence="3" key="2">
    <citation type="journal article" date="2019" name="Int. J. Syst. Evol. Microbiol.">
        <title>Gordonibacter faecihominis is a later heterotypic synonym of Gordonibacter urolithinfaciens.</title>
        <authorList>
            <person name="Danylec N."/>
            <person name="Stoll D.A."/>
            <person name="Huch M."/>
        </authorList>
    </citation>
    <scope>NUCLEOTIDE SEQUENCE</scope>
    <source>
        <strain evidence="3">DSM 27213</strain>
    </source>
</reference>
<sequence>MTASIGELRACGADVDGALERFMDDEELYLECLALFRDDPARAGLATAVAAGDARAAFEAGHTLKGVAANLGLVPVSAVLSEWVELLRAGSLEGAAARLQALDRAFEDLPL</sequence>
<dbReference type="AlphaFoldDB" id="A0A423UHN4"/>
<feature type="domain" description="HPt" evidence="1">
    <location>
        <begin position="43"/>
        <end position="109"/>
    </location>
</feature>
<reference evidence="4" key="1">
    <citation type="submission" date="2018-05" db="EMBL/GenBank/DDBJ databases">
        <title>Genome Sequencing of selected type strains of the family Eggerthellaceae.</title>
        <authorList>
            <person name="Danylec N."/>
            <person name="Stoll D.A."/>
            <person name="Doetsch A."/>
            <person name="Huch M."/>
        </authorList>
    </citation>
    <scope>NUCLEOTIDE SEQUENCE [LARGE SCALE GENOMIC DNA]</scope>
    <source>
        <strain evidence="4">DSM 27213</strain>
    </source>
</reference>
<keyword evidence="3" id="KW-0808">Transferase</keyword>
<dbReference type="SUPFAM" id="SSF47226">
    <property type="entry name" value="Histidine-containing phosphotransfer domain, HPT domain"/>
    <property type="match status" value="1"/>
</dbReference>
<name>A0A423UHN4_9ACTN</name>
<evidence type="ECO:0000313" key="5">
    <source>
        <dbReference type="Proteomes" id="UP000462865"/>
    </source>
</evidence>
<dbReference type="GO" id="GO:0000160">
    <property type="term" value="P:phosphorelay signal transduction system"/>
    <property type="evidence" value="ECO:0007669"/>
    <property type="project" value="InterPro"/>
</dbReference>
<comment type="caution">
    <text evidence="3">The sequence shown here is derived from an EMBL/GenBank/DDBJ whole genome shotgun (WGS) entry which is preliminary data.</text>
</comment>
<evidence type="ECO:0000259" key="1">
    <source>
        <dbReference type="Pfam" id="PF01627"/>
    </source>
</evidence>
<reference evidence="2 5" key="4">
    <citation type="journal article" date="2019" name="Nat. Med.">
        <title>A library of human gut bacterial isolates paired with longitudinal multiomics data enables mechanistic microbiome research.</title>
        <authorList>
            <person name="Poyet M."/>
            <person name="Groussin M."/>
            <person name="Gibbons S.M."/>
            <person name="Avila-Pacheco J."/>
            <person name="Jiang X."/>
            <person name="Kearney S.M."/>
            <person name="Perrotta A.R."/>
            <person name="Berdy B."/>
            <person name="Zhao S."/>
            <person name="Lieberman T.D."/>
            <person name="Swanson P.K."/>
            <person name="Smith M."/>
            <person name="Roesemann S."/>
            <person name="Alexander J.E."/>
            <person name="Rich S.A."/>
            <person name="Livny J."/>
            <person name="Vlamakis H."/>
            <person name="Clish C."/>
            <person name="Bullock K."/>
            <person name="Deik A."/>
            <person name="Scott J."/>
            <person name="Pierce K.A."/>
            <person name="Xavier R.J."/>
            <person name="Alm E.J."/>
        </authorList>
    </citation>
    <scope>NUCLEOTIDE SEQUENCE [LARGE SCALE GENOMIC DNA]</scope>
    <source>
        <strain evidence="2 5">BIOML-A1</strain>
    </source>
</reference>
<reference evidence="3" key="3">
    <citation type="journal article" date="2019" name="Microbiol. Resour. Announc.">
        <title>Draft Genome Sequences of Type Strains of Gordonibacter faecihominis, Paraeggerthella hongkongensis, Parvibacter caecicola,Slackia equolifaciens, Slackia faecicanis, and Slackia isoflavoniconvertens.</title>
        <authorList>
            <person name="Danylec N."/>
            <person name="Stoll D.A."/>
            <person name="Dotsch A."/>
            <person name="Huch M."/>
        </authorList>
    </citation>
    <scope>NUCLEOTIDE SEQUENCE</scope>
    <source>
        <strain evidence="3">DSM 27213</strain>
    </source>
</reference>
<dbReference type="Pfam" id="PF01627">
    <property type="entry name" value="Hpt"/>
    <property type="match status" value="1"/>
</dbReference>
<gene>
    <name evidence="3" type="ORF">DMP12_12500</name>
    <name evidence="2" type="ORF">GKG38_12155</name>
</gene>
<dbReference type="Gene3D" id="1.20.120.160">
    <property type="entry name" value="HPT domain"/>
    <property type="match status" value="1"/>
</dbReference>
<dbReference type="InterPro" id="IPR008207">
    <property type="entry name" value="Sig_transdc_His_kin_Hpt_dom"/>
</dbReference>
<dbReference type="GO" id="GO:0016301">
    <property type="term" value="F:kinase activity"/>
    <property type="evidence" value="ECO:0007669"/>
    <property type="project" value="UniProtKB-KW"/>
</dbReference>
<evidence type="ECO:0000313" key="3">
    <source>
        <dbReference type="EMBL" id="ROT88373.1"/>
    </source>
</evidence>
<dbReference type="EMBL" id="WKZA01000072">
    <property type="protein sequence ID" value="MSA95792.1"/>
    <property type="molecule type" value="Genomic_DNA"/>
</dbReference>